<evidence type="ECO:0000313" key="1">
    <source>
        <dbReference type="EMBL" id="RCW92212.1"/>
    </source>
</evidence>
<dbReference type="AlphaFoldDB" id="A0A368ZFG8"/>
<reference evidence="1 2" key="1">
    <citation type="submission" date="2018-07" db="EMBL/GenBank/DDBJ databases">
        <title>Genomic Encyclopedia of Type Strains, Phase III (KMG-III): the genomes of soil and plant-associated and newly described type strains.</title>
        <authorList>
            <person name="Whitman W."/>
        </authorList>
    </citation>
    <scope>NUCLEOTIDE SEQUENCE [LARGE SCALE GENOMIC DNA]</scope>
    <source>
        <strain evidence="1 2">CECT 7958</strain>
    </source>
</reference>
<organism evidence="1 2">
    <name type="scientific">Winogradskyella arenosi</name>
    <dbReference type="NCBI Taxonomy" id="533325"/>
    <lineage>
        <taxon>Bacteria</taxon>
        <taxon>Pseudomonadati</taxon>
        <taxon>Bacteroidota</taxon>
        <taxon>Flavobacteriia</taxon>
        <taxon>Flavobacteriales</taxon>
        <taxon>Flavobacteriaceae</taxon>
        <taxon>Winogradskyella</taxon>
    </lineage>
</organism>
<dbReference type="OrthoDB" id="3251881at2"/>
<keyword evidence="2" id="KW-1185">Reference proteome</keyword>
<evidence type="ECO:0000313" key="2">
    <source>
        <dbReference type="Proteomes" id="UP000253436"/>
    </source>
</evidence>
<evidence type="ECO:0008006" key="3">
    <source>
        <dbReference type="Google" id="ProtNLM"/>
    </source>
</evidence>
<dbReference type="Proteomes" id="UP000253436">
    <property type="component" value="Unassembled WGS sequence"/>
</dbReference>
<dbReference type="RefSeq" id="WP_114308890.1">
    <property type="nucleotide sequence ID" value="NZ_QPJO01000002.1"/>
</dbReference>
<comment type="caution">
    <text evidence="1">The sequence shown here is derived from an EMBL/GenBank/DDBJ whole genome shotgun (WGS) entry which is preliminary data.</text>
</comment>
<dbReference type="EMBL" id="QPJO01000002">
    <property type="protein sequence ID" value="RCW92212.1"/>
    <property type="molecule type" value="Genomic_DNA"/>
</dbReference>
<gene>
    <name evidence="1" type="ORF">DFQ08_102235</name>
</gene>
<name>A0A368ZFG8_9FLAO</name>
<accession>A0A368ZFG8</accession>
<proteinExistence type="predicted"/>
<protein>
    <recommendedName>
        <fullName evidence="3">Lipopolysaccharide biosynthesis protein</fullName>
    </recommendedName>
</protein>
<sequence length="324" mass="39220">MTKKKSKKILFITFDLSGYYDCILDELKMQYTDVDFYNLADYKNVPYVNLNQRLKSFYYKKVKKLKLKNFYKYNPIIQEIANKKYDLTLIVRPDLFFDSQLKVLRKNSTTLLAYYHDSINNISRKKDVIHFFDKVYSYEKIDVKNYNLNFIPNFIYIKKNDKKKNFTKPSFFTIISKDYRFNSLLKVASYLKNKNYDYKFLVHSNKKQPVNDIIDFIQERKNNDQVLEYINQHSIIVDIHKFNIQDGLTFRVFESIFLEKKLITSNSDIKNYNFYNPNNIFIIEDFDAIDIPETFISSPYEKIPNKIYHKYHYSYWLKTILGTF</sequence>